<dbReference type="WBParaSite" id="maker-uti_cns_0009092-snap-gene-0.7-mRNA-1">
    <property type="protein sequence ID" value="maker-uti_cns_0009092-snap-gene-0.7-mRNA-1"/>
    <property type="gene ID" value="maker-uti_cns_0009092-snap-gene-0.7"/>
</dbReference>
<accession>A0A1I8I0W2</accession>
<protein>
    <submittedName>
        <fullName evidence="2">Uncharacterized protein</fullName>
    </submittedName>
</protein>
<organism evidence="1 2">
    <name type="scientific">Macrostomum lignano</name>
    <dbReference type="NCBI Taxonomy" id="282301"/>
    <lineage>
        <taxon>Eukaryota</taxon>
        <taxon>Metazoa</taxon>
        <taxon>Spiralia</taxon>
        <taxon>Lophotrochozoa</taxon>
        <taxon>Platyhelminthes</taxon>
        <taxon>Rhabditophora</taxon>
        <taxon>Macrostomorpha</taxon>
        <taxon>Macrostomida</taxon>
        <taxon>Macrostomidae</taxon>
        <taxon>Macrostomum</taxon>
    </lineage>
</organism>
<reference evidence="2" key="1">
    <citation type="submission" date="2016-11" db="UniProtKB">
        <authorList>
            <consortium name="WormBaseParasite"/>
        </authorList>
    </citation>
    <scope>IDENTIFICATION</scope>
</reference>
<dbReference type="Proteomes" id="UP000095280">
    <property type="component" value="Unplaced"/>
</dbReference>
<evidence type="ECO:0000313" key="2">
    <source>
        <dbReference type="WBParaSite" id="maker-uti_cns_0009092-snap-gene-0.7-mRNA-1"/>
    </source>
</evidence>
<keyword evidence="1" id="KW-1185">Reference proteome</keyword>
<name>A0A1I8I0W2_9PLAT</name>
<dbReference type="AlphaFoldDB" id="A0A1I8I0W2"/>
<proteinExistence type="predicted"/>
<evidence type="ECO:0000313" key="1">
    <source>
        <dbReference type="Proteomes" id="UP000095280"/>
    </source>
</evidence>
<sequence>MATTARSAITTCTMTKAYRKWLLHSVPVRTMERPLVQPFQTLLQKTVDLNWLSCEVRLTIGKRPDKDCVYTVYTDIIFV</sequence>